<dbReference type="SMART" id="SM00388">
    <property type="entry name" value="HisKA"/>
    <property type="match status" value="1"/>
</dbReference>
<evidence type="ECO:0000313" key="13">
    <source>
        <dbReference type="Proteomes" id="UP000054683"/>
    </source>
</evidence>
<dbReference type="PANTHER" id="PTHR45436:SF1">
    <property type="entry name" value="SENSOR PROTEIN QSEC"/>
    <property type="match status" value="1"/>
</dbReference>
<accession>A0A158GS71</accession>
<keyword evidence="5" id="KW-0808">Transferase</keyword>
<dbReference type="Gene3D" id="3.30.565.10">
    <property type="entry name" value="Histidine kinase-like ATPase, C-terminal domain"/>
    <property type="match status" value="1"/>
</dbReference>
<dbReference type="InterPro" id="IPR005467">
    <property type="entry name" value="His_kinase_dom"/>
</dbReference>
<evidence type="ECO:0000256" key="7">
    <source>
        <dbReference type="ARBA" id="ARBA00022777"/>
    </source>
</evidence>
<dbReference type="GO" id="GO:0000155">
    <property type="term" value="F:phosphorelay sensor kinase activity"/>
    <property type="evidence" value="ECO:0007669"/>
    <property type="project" value="InterPro"/>
</dbReference>
<dbReference type="Pfam" id="PF02518">
    <property type="entry name" value="HATPase_c"/>
    <property type="match status" value="1"/>
</dbReference>
<dbReference type="EC" id="2.7.13.3" evidence="3"/>
<dbReference type="InterPro" id="IPR036097">
    <property type="entry name" value="HisK_dim/P_sf"/>
</dbReference>
<proteinExistence type="predicted"/>
<dbReference type="InterPro" id="IPR004358">
    <property type="entry name" value="Sig_transdc_His_kin-like_C"/>
</dbReference>
<sequence length="469" mass="51493">MILGSLRARLLGWLLLPLTVFVCISGIMSLQNARSTANLLQDNTLISSMRIIGEDIDWDNGEIVVQIPPASLELFESPERDNVFYKIVDGHNRLLAGNPDLPLPDTYSSTPAFYNAVLNDGRRVRAAVYVRPLFDSGRVENITVAVAKTEFSRDAMVADQWRPQLVRLVLMLLLAMLLVYFGLTFELRPLMKLKDDVSDRAPSQLQPIRAERLHFELRPIVDAINQCISRMSLQAATQRQFISDAAHQLRTPLTLLDTQIQFARQRPSEDEQLAEALAGMHKSSRKMAVLTSKLLLLAHTEFSQPGRGEDCVDLSAAISGVLGDLVAFAQQKDIDLGAEISDDMCVAGDETLMTALLTNLVDNALRYTQRGGWVTVTAQRSGASAVVQVIDNGPGISAEARSRVFERFYRVATDTEGSGLGLSIVREIANRHGGTVTLTPGKRGVGLLATVTMPLWCDPVSAVAEEKGR</sequence>
<dbReference type="SMART" id="SM00387">
    <property type="entry name" value="HATPase_c"/>
    <property type="match status" value="1"/>
</dbReference>
<feature type="domain" description="Histidine kinase" evidence="11">
    <location>
        <begin position="244"/>
        <end position="457"/>
    </location>
</feature>
<dbReference type="InterPro" id="IPR050428">
    <property type="entry name" value="TCS_sensor_his_kinase"/>
</dbReference>
<keyword evidence="6 10" id="KW-0812">Transmembrane</keyword>
<dbReference type="Gene3D" id="1.10.287.130">
    <property type="match status" value="1"/>
</dbReference>
<evidence type="ECO:0000256" key="5">
    <source>
        <dbReference type="ARBA" id="ARBA00022679"/>
    </source>
</evidence>
<comment type="subcellular location">
    <subcellularLocation>
        <location evidence="2">Membrane</location>
    </subcellularLocation>
</comment>
<dbReference type="AlphaFoldDB" id="A0A158GS71"/>
<evidence type="ECO:0000256" key="8">
    <source>
        <dbReference type="ARBA" id="ARBA00022989"/>
    </source>
</evidence>
<feature type="transmembrane region" description="Helical" evidence="10">
    <location>
        <begin position="165"/>
        <end position="185"/>
    </location>
</feature>
<dbReference type="Pfam" id="PF00512">
    <property type="entry name" value="HisKA"/>
    <property type="match status" value="1"/>
</dbReference>
<dbReference type="SUPFAM" id="SSF55874">
    <property type="entry name" value="ATPase domain of HSP90 chaperone/DNA topoisomerase II/histidine kinase"/>
    <property type="match status" value="1"/>
</dbReference>
<evidence type="ECO:0000256" key="4">
    <source>
        <dbReference type="ARBA" id="ARBA00022553"/>
    </source>
</evidence>
<dbReference type="InterPro" id="IPR003661">
    <property type="entry name" value="HisK_dim/P_dom"/>
</dbReference>
<name>A0A158GS71_9BURK</name>
<dbReference type="InterPro" id="IPR013727">
    <property type="entry name" value="2CSK_N"/>
</dbReference>
<protein>
    <recommendedName>
        <fullName evidence="3">histidine kinase</fullName>
        <ecNumber evidence="3">2.7.13.3</ecNumber>
    </recommendedName>
</protein>
<organism evidence="12 13">
    <name type="scientific">Caballeronia udeis</name>
    <dbReference type="NCBI Taxonomy" id="1232866"/>
    <lineage>
        <taxon>Bacteria</taxon>
        <taxon>Pseudomonadati</taxon>
        <taxon>Pseudomonadota</taxon>
        <taxon>Betaproteobacteria</taxon>
        <taxon>Burkholderiales</taxon>
        <taxon>Burkholderiaceae</taxon>
        <taxon>Caballeronia</taxon>
    </lineage>
</organism>
<dbReference type="InterPro" id="IPR036890">
    <property type="entry name" value="HATPase_C_sf"/>
</dbReference>
<evidence type="ECO:0000256" key="6">
    <source>
        <dbReference type="ARBA" id="ARBA00022692"/>
    </source>
</evidence>
<dbReference type="PRINTS" id="PR00344">
    <property type="entry name" value="BCTRLSENSOR"/>
</dbReference>
<evidence type="ECO:0000259" key="11">
    <source>
        <dbReference type="PROSITE" id="PS50109"/>
    </source>
</evidence>
<gene>
    <name evidence="12" type="ORF">AWB69_03216</name>
</gene>
<dbReference type="SUPFAM" id="SSF47384">
    <property type="entry name" value="Homodimeric domain of signal transducing histidine kinase"/>
    <property type="match status" value="1"/>
</dbReference>
<dbReference type="PANTHER" id="PTHR45436">
    <property type="entry name" value="SENSOR HISTIDINE KINASE YKOH"/>
    <property type="match status" value="1"/>
</dbReference>
<keyword evidence="7 12" id="KW-0418">Kinase</keyword>
<evidence type="ECO:0000256" key="2">
    <source>
        <dbReference type="ARBA" id="ARBA00004370"/>
    </source>
</evidence>
<evidence type="ECO:0000313" key="12">
    <source>
        <dbReference type="EMBL" id="SAL34882.1"/>
    </source>
</evidence>
<reference evidence="12 13" key="1">
    <citation type="submission" date="2016-01" db="EMBL/GenBank/DDBJ databases">
        <authorList>
            <person name="Oliw E.H."/>
        </authorList>
    </citation>
    <scope>NUCLEOTIDE SEQUENCE [LARGE SCALE GENOMIC DNA]</scope>
    <source>
        <strain evidence="12">LMG 27134</strain>
    </source>
</reference>
<dbReference type="InterPro" id="IPR003594">
    <property type="entry name" value="HATPase_dom"/>
</dbReference>
<dbReference type="CDD" id="cd00082">
    <property type="entry name" value="HisKA"/>
    <property type="match status" value="1"/>
</dbReference>
<evidence type="ECO:0000256" key="10">
    <source>
        <dbReference type="SAM" id="Phobius"/>
    </source>
</evidence>
<dbReference type="PROSITE" id="PS50109">
    <property type="entry name" value="HIS_KIN"/>
    <property type="match status" value="1"/>
</dbReference>
<evidence type="ECO:0000256" key="1">
    <source>
        <dbReference type="ARBA" id="ARBA00000085"/>
    </source>
</evidence>
<keyword evidence="9 10" id="KW-0472">Membrane</keyword>
<dbReference type="GO" id="GO:0005886">
    <property type="term" value="C:plasma membrane"/>
    <property type="evidence" value="ECO:0007669"/>
    <property type="project" value="TreeGrafter"/>
</dbReference>
<dbReference type="EMBL" id="FCOK02000019">
    <property type="protein sequence ID" value="SAL34882.1"/>
    <property type="molecule type" value="Genomic_DNA"/>
</dbReference>
<dbReference type="Proteomes" id="UP000054683">
    <property type="component" value="Unassembled WGS sequence"/>
</dbReference>
<evidence type="ECO:0000256" key="9">
    <source>
        <dbReference type="ARBA" id="ARBA00023136"/>
    </source>
</evidence>
<evidence type="ECO:0000256" key="3">
    <source>
        <dbReference type="ARBA" id="ARBA00012438"/>
    </source>
</evidence>
<comment type="catalytic activity">
    <reaction evidence="1">
        <text>ATP + protein L-histidine = ADP + protein N-phospho-L-histidine.</text>
        <dbReference type="EC" id="2.7.13.3"/>
    </reaction>
</comment>
<keyword evidence="8 10" id="KW-1133">Transmembrane helix</keyword>
<keyword evidence="4" id="KW-0597">Phosphoprotein</keyword>
<dbReference type="CDD" id="cd00075">
    <property type="entry name" value="HATPase"/>
    <property type="match status" value="1"/>
</dbReference>
<dbReference type="Pfam" id="PF08521">
    <property type="entry name" value="2CSK_N"/>
    <property type="match status" value="1"/>
</dbReference>